<name>Q1JWJ1_DESA6</name>
<reference evidence="2" key="1">
    <citation type="submission" date="2006-05" db="EMBL/GenBank/DDBJ databases">
        <title>Annotation of the draft genome assembly of Desulfuromonas acetoxidans DSM 684.</title>
        <authorList>
            <consortium name="US DOE Joint Genome Institute (JGI-ORNL)"/>
            <person name="Larimer F."/>
            <person name="Land M."/>
            <person name="Hauser L."/>
        </authorList>
    </citation>
    <scope>NUCLEOTIDE SEQUENCE [LARGE SCALE GENOMIC DNA]</scope>
    <source>
        <strain evidence="2">DSM 684</strain>
    </source>
</reference>
<dbReference type="Proteomes" id="UP000005695">
    <property type="component" value="Unassembled WGS sequence"/>
</dbReference>
<gene>
    <name evidence="2" type="ORF">Dace_0406</name>
</gene>
<keyword evidence="1" id="KW-0472">Membrane</keyword>
<organism evidence="2 3">
    <name type="scientific">Desulfuromonas acetoxidans (strain DSM 684 / 11070)</name>
    <dbReference type="NCBI Taxonomy" id="281689"/>
    <lineage>
        <taxon>Bacteria</taxon>
        <taxon>Pseudomonadati</taxon>
        <taxon>Thermodesulfobacteriota</taxon>
        <taxon>Desulfuromonadia</taxon>
        <taxon>Desulfuromonadales</taxon>
        <taxon>Desulfuromonadaceae</taxon>
        <taxon>Desulfuromonas</taxon>
    </lineage>
</organism>
<keyword evidence="3" id="KW-1185">Reference proteome</keyword>
<protein>
    <submittedName>
        <fullName evidence="2">Uncharacterized protein</fullName>
    </submittedName>
</protein>
<keyword evidence="1" id="KW-0812">Transmembrane</keyword>
<evidence type="ECO:0000313" key="2">
    <source>
        <dbReference type="EMBL" id="EAT14577.1"/>
    </source>
</evidence>
<dbReference type="RefSeq" id="WP_006002427.1">
    <property type="nucleotide sequence ID" value="NZ_AAEW02000021.1"/>
</dbReference>
<evidence type="ECO:0000256" key="1">
    <source>
        <dbReference type="SAM" id="Phobius"/>
    </source>
</evidence>
<evidence type="ECO:0000313" key="3">
    <source>
        <dbReference type="Proteomes" id="UP000005695"/>
    </source>
</evidence>
<feature type="transmembrane region" description="Helical" evidence="1">
    <location>
        <begin position="51"/>
        <end position="71"/>
    </location>
</feature>
<feature type="transmembrane region" description="Helical" evidence="1">
    <location>
        <begin position="27"/>
        <end position="46"/>
    </location>
</feature>
<dbReference type="AlphaFoldDB" id="Q1JWJ1"/>
<proteinExistence type="predicted"/>
<accession>Q1JWJ1</accession>
<keyword evidence="1" id="KW-1133">Transmembrane helix</keyword>
<dbReference type="OrthoDB" id="9863121at2"/>
<comment type="caution">
    <text evidence="2">The sequence shown here is derived from an EMBL/GenBank/DDBJ whole genome shotgun (WGS) entry which is preliminary data.</text>
</comment>
<sequence length="106" mass="11898">MTMDQFMDGLSMFETKHVVSYVTELDLIHNPWFIAGAILFIVVSLLLKWYLLLSCTLSLAGLIGLVTVVHQQGTDLDKSSDSLFMFIGGGAIIVFFLIYMVFLRSE</sequence>
<feature type="transmembrane region" description="Helical" evidence="1">
    <location>
        <begin position="83"/>
        <end position="103"/>
    </location>
</feature>
<reference evidence="2" key="2">
    <citation type="submission" date="2006-05" db="EMBL/GenBank/DDBJ databases">
        <title>Sequencing of the draft genome and assembly of Desulfuromonas acetoxidans DSM 684.</title>
        <authorList>
            <consortium name="US DOE Joint Genome Institute (JGI-PGF)"/>
            <person name="Copeland A."/>
            <person name="Lucas S."/>
            <person name="Lapidus A."/>
            <person name="Barry K."/>
            <person name="Detter J.C."/>
            <person name="Glavina del Rio T."/>
            <person name="Hammon N."/>
            <person name="Israni S."/>
            <person name="Dalin E."/>
            <person name="Tice H."/>
            <person name="Bruce D."/>
            <person name="Pitluck S."/>
            <person name="Richardson P."/>
        </authorList>
    </citation>
    <scope>NUCLEOTIDE SEQUENCE [LARGE SCALE GENOMIC DNA]</scope>
    <source>
        <strain evidence="2">DSM 684</strain>
    </source>
</reference>
<dbReference type="EMBL" id="AAEW02000021">
    <property type="protein sequence ID" value="EAT14577.1"/>
    <property type="molecule type" value="Genomic_DNA"/>
</dbReference>